<dbReference type="InterPro" id="IPR017592">
    <property type="entry name" value="Pilus_assmbl_Flp-typ_CpaB"/>
</dbReference>
<gene>
    <name evidence="2" type="primary">cpaB</name>
    <name evidence="2" type="ORF">FYJ85_03100</name>
</gene>
<evidence type="ECO:0000313" key="2">
    <source>
        <dbReference type="EMBL" id="MST96031.1"/>
    </source>
</evidence>
<keyword evidence="3" id="KW-1185">Reference proteome</keyword>
<accession>A0A844G040</accession>
<organism evidence="2 3">
    <name type="scientific">Victivallis lenta</name>
    <dbReference type="NCBI Taxonomy" id="2606640"/>
    <lineage>
        <taxon>Bacteria</taxon>
        <taxon>Pseudomonadati</taxon>
        <taxon>Lentisphaerota</taxon>
        <taxon>Lentisphaeria</taxon>
        <taxon>Victivallales</taxon>
        <taxon>Victivallaceae</taxon>
        <taxon>Victivallis</taxon>
    </lineage>
</organism>
<dbReference type="AlphaFoldDB" id="A0A844G040"/>
<feature type="domain" description="Flp pilus assembly protein RcpC/CpaB" evidence="1">
    <location>
        <begin position="113"/>
        <end position="224"/>
    </location>
</feature>
<protein>
    <submittedName>
        <fullName evidence="2">Flp pilus assembly protein CpaB</fullName>
    </submittedName>
</protein>
<dbReference type="NCBIfam" id="TIGR03177">
    <property type="entry name" value="pilus_cpaB"/>
    <property type="match status" value="1"/>
</dbReference>
<proteinExistence type="predicted"/>
<dbReference type="InterPro" id="IPR031571">
    <property type="entry name" value="RcpC_dom"/>
</dbReference>
<evidence type="ECO:0000313" key="3">
    <source>
        <dbReference type="Proteomes" id="UP000435649"/>
    </source>
</evidence>
<sequence>MRHKMLLLGAVLFGVIAFVLTYQQLEAERRSIRGTSETVMLIRLTRDKAEGEELRQEDLARYEAQRRPGEGGMSRDIPWTEASRVVGRRLEVSMRAGQTLQSTDLKPISQRQGFSGVIRQDYRAVSIPVDSVSSVNNLIQPNDNVDVIGTFRFPDVRGDSSLDTVTLTILQDVKVLAVGNRWGAASLDPTGNRTYGTVTLLLYPEEVEMIVFASQKGKLTLSLRNFEDERIERNIESRSVNFKLLEQEIPKYNQKRQERRSYK</sequence>
<evidence type="ECO:0000259" key="1">
    <source>
        <dbReference type="Pfam" id="PF16976"/>
    </source>
</evidence>
<comment type="caution">
    <text evidence="2">The sequence shown here is derived from an EMBL/GenBank/DDBJ whole genome shotgun (WGS) entry which is preliminary data.</text>
</comment>
<reference evidence="2 3" key="1">
    <citation type="submission" date="2019-08" db="EMBL/GenBank/DDBJ databases">
        <title>In-depth cultivation of the pig gut microbiome towards novel bacterial diversity and tailored functional studies.</title>
        <authorList>
            <person name="Wylensek D."/>
            <person name="Hitch T.C.A."/>
            <person name="Clavel T."/>
        </authorList>
    </citation>
    <scope>NUCLEOTIDE SEQUENCE [LARGE SCALE GENOMIC DNA]</scope>
    <source>
        <strain evidence="2 3">BBE-744-WT-12</strain>
    </source>
</reference>
<dbReference type="EMBL" id="VUNS01000002">
    <property type="protein sequence ID" value="MST96031.1"/>
    <property type="molecule type" value="Genomic_DNA"/>
</dbReference>
<dbReference type="Proteomes" id="UP000435649">
    <property type="component" value="Unassembled WGS sequence"/>
</dbReference>
<name>A0A844G040_9BACT</name>
<dbReference type="Pfam" id="PF16976">
    <property type="entry name" value="RcpC"/>
    <property type="match status" value="1"/>
</dbReference>
<dbReference type="RefSeq" id="WP_106054854.1">
    <property type="nucleotide sequence ID" value="NZ_CALXOB010000031.1"/>
</dbReference>